<reference evidence="1 2" key="1">
    <citation type="submission" date="2019-06" db="EMBL/GenBank/DDBJ databases">
        <title>Sequencing the genomes of 1000 actinobacteria strains.</title>
        <authorList>
            <person name="Klenk H.-P."/>
        </authorList>
    </citation>
    <scope>NUCLEOTIDE SEQUENCE [LARGE SCALE GENOMIC DNA]</scope>
    <source>
        <strain evidence="1 2">DSM 45679</strain>
    </source>
</reference>
<sequence length="148" mass="16875">MERSAPDASTHVDTNPIRYTELMPYAWSYGMGAESTAAIYRMLTDPAARPDTTARDYSNLVVFVTQTGDEWSTTGKLAERHILPLLRKHNVRLVEVARKGPTKKDSAAILQETRQPYRLHLEGAYKRSHENRAMERVRPLNVRVSYGM</sequence>
<protein>
    <submittedName>
        <fullName evidence="1">Uncharacterized protein</fullName>
    </submittedName>
</protein>
<dbReference type="AlphaFoldDB" id="A0A542DF32"/>
<evidence type="ECO:0000313" key="2">
    <source>
        <dbReference type="Proteomes" id="UP000320876"/>
    </source>
</evidence>
<accession>A0A542DF32</accession>
<comment type="caution">
    <text evidence="1">The sequence shown here is derived from an EMBL/GenBank/DDBJ whole genome shotgun (WGS) entry which is preliminary data.</text>
</comment>
<dbReference type="EMBL" id="VFML01000001">
    <property type="protein sequence ID" value="TQJ01674.1"/>
    <property type="molecule type" value="Genomic_DNA"/>
</dbReference>
<dbReference type="OrthoDB" id="4503947at2"/>
<proteinExistence type="predicted"/>
<evidence type="ECO:0000313" key="1">
    <source>
        <dbReference type="EMBL" id="TQJ01674.1"/>
    </source>
</evidence>
<keyword evidence="2" id="KW-1185">Reference proteome</keyword>
<dbReference type="Proteomes" id="UP000320876">
    <property type="component" value="Unassembled WGS sequence"/>
</dbReference>
<gene>
    <name evidence="1" type="ORF">FB471_1379</name>
</gene>
<dbReference type="RefSeq" id="WP_141996505.1">
    <property type="nucleotide sequence ID" value="NZ_VFML01000001.1"/>
</dbReference>
<organism evidence="1 2">
    <name type="scientific">Amycolatopsis cihanbeyliensis</name>
    <dbReference type="NCBI Taxonomy" id="1128664"/>
    <lineage>
        <taxon>Bacteria</taxon>
        <taxon>Bacillati</taxon>
        <taxon>Actinomycetota</taxon>
        <taxon>Actinomycetes</taxon>
        <taxon>Pseudonocardiales</taxon>
        <taxon>Pseudonocardiaceae</taxon>
        <taxon>Amycolatopsis</taxon>
    </lineage>
</organism>
<name>A0A542DF32_AMYCI</name>